<dbReference type="RefSeq" id="WP_376830645.1">
    <property type="nucleotide sequence ID" value="NZ_JBHLWR010000006.1"/>
</dbReference>
<comment type="caution">
    <text evidence="1">The sequence shown here is derived from an EMBL/GenBank/DDBJ whole genome shotgun (WGS) entry which is preliminary data.</text>
</comment>
<reference evidence="2" key="1">
    <citation type="journal article" date="2019" name="Int. J. Syst. Evol. Microbiol.">
        <title>The Global Catalogue of Microorganisms (GCM) 10K type strain sequencing project: providing services to taxonomists for standard genome sequencing and annotation.</title>
        <authorList>
            <consortium name="The Broad Institute Genomics Platform"/>
            <consortium name="The Broad Institute Genome Sequencing Center for Infectious Disease"/>
            <person name="Wu L."/>
            <person name="Ma J."/>
        </authorList>
    </citation>
    <scope>NUCLEOTIDE SEQUENCE [LARGE SCALE GENOMIC DNA]</scope>
    <source>
        <strain evidence="2">CCM 7941</strain>
    </source>
</reference>
<name>A0ABV7LFQ3_9HYPH</name>
<organism evidence="1 2">
    <name type="scientific">Camelimonas abortus</name>
    <dbReference type="NCBI Taxonomy" id="1017184"/>
    <lineage>
        <taxon>Bacteria</taxon>
        <taxon>Pseudomonadati</taxon>
        <taxon>Pseudomonadota</taxon>
        <taxon>Alphaproteobacteria</taxon>
        <taxon>Hyphomicrobiales</taxon>
        <taxon>Chelatococcaceae</taxon>
        <taxon>Camelimonas</taxon>
    </lineage>
</organism>
<gene>
    <name evidence="1" type="ORF">ACFOEX_09665</name>
</gene>
<evidence type="ECO:0000313" key="1">
    <source>
        <dbReference type="EMBL" id="MFC3266617.1"/>
    </source>
</evidence>
<dbReference type="Proteomes" id="UP001595536">
    <property type="component" value="Unassembled WGS sequence"/>
</dbReference>
<accession>A0ABV7LFQ3</accession>
<evidence type="ECO:0000313" key="2">
    <source>
        <dbReference type="Proteomes" id="UP001595536"/>
    </source>
</evidence>
<proteinExistence type="predicted"/>
<dbReference type="EMBL" id="JBHRUV010000046">
    <property type="protein sequence ID" value="MFC3266617.1"/>
    <property type="molecule type" value="Genomic_DNA"/>
</dbReference>
<sequence>MPTPHAESTDSAMTNIVIYYVFINISHKLFFVPGPDNYAVAAVNWKTTEAPTRATPGTSGKYAT</sequence>
<keyword evidence="2" id="KW-1185">Reference proteome</keyword>
<protein>
    <submittedName>
        <fullName evidence="1">Uncharacterized protein</fullName>
    </submittedName>
</protein>